<keyword evidence="7" id="KW-0963">Cytoplasm</keyword>
<feature type="binding site" evidence="7">
    <location>
        <position position="145"/>
    </location>
    <ligand>
        <name>4-imidazolone-5-propanoate</name>
        <dbReference type="ChEBI" id="CHEBI:77893"/>
    </ligand>
</feature>
<evidence type="ECO:0000256" key="5">
    <source>
        <dbReference type="ARBA" id="ARBA00022833"/>
    </source>
</evidence>
<keyword evidence="10" id="KW-1185">Reference proteome</keyword>
<dbReference type="InterPro" id="IPR005920">
    <property type="entry name" value="HutI"/>
</dbReference>
<comment type="subcellular location">
    <subcellularLocation>
        <location evidence="7">Cytoplasm</location>
    </subcellularLocation>
</comment>
<dbReference type="GO" id="GO:0005506">
    <property type="term" value="F:iron ion binding"/>
    <property type="evidence" value="ECO:0007669"/>
    <property type="project" value="UniProtKB-UniRule"/>
</dbReference>
<gene>
    <name evidence="7" type="primary">hutI</name>
    <name evidence="9" type="ORF">EDC52_10620</name>
</gene>
<keyword evidence="6 7" id="KW-0408">Iron</keyword>
<sequence>MSEAPSQSRIWAGASLVTMTQGRYHIIADGAMVVNQGRIAWLGPRASLPARFNGMPRHDFGGGIITPGLIDCHTHLVFGGDRSLEFEQRLNGVSYAEIAAAGGGILSTVNATRAASEDELLALAEQRLKLLLADGITCMEIKSGYGLTLESELKMLRVAKRIGKKYALQVRTTLLAAHAVPPEYQGRPDDYIDLICQHWIPQVAAQGLADAVDGFCEHLAFSPAQIARVFDAAHQAGLPVKLHAEQLSSLGGSTLAARYQALSADHLEYATDRDAAAMAKSGTVAVLLPGACYMLRETQFPPVAHFRRHGVPMALASDINPGTSPACSLRLMLNMACTLFRLTPEEALAGVTTHAAKALGLSDSLGTLEAGKQADFVHWPVNHPAELSYWLGGQIANTVVFRGEQR</sequence>
<name>A0A4R3YRM7_9GAMM</name>
<evidence type="ECO:0000256" key="6">
    <source>
        <dbReference type="ARBA" id="ARBA00023004"/>
    </source>
</evidence>
<feature type="binding site" evidence="7">
    <location>
        <position position="323"/>
    </location>
    <ligand>
        <name>4-imidazolone-5-propanoate</name>
        <dbReference type="ChEBI" id="CHEBI:77893"/>
    </ligand>
</feature>
<dbReference type="Gene3D" id="3.20.20.140">
    <property type="entry name" value="Metal-dependent hydrolases"/>
    <property type="match status" value="1"/>
</dbReference>
<dbReference type="NCBIfam" id="TIGR01224">
    <property type="entry name" value="hutI"/>
    <property type="match status" value="1"/>
</dbReference>
<keyword evidence="5 7" id="KW-0862">Zinc</keyword>
<feature type="binding site" evidence="7">
    <location>
        <position position="318"/>
    </location>
    <ligand>
        <name>Zn(2+)</name>
        <dbReference type="ChEBI" id="CHEBI:29105"/>
    </ligand>
</feature>
<dbReference type="InterPro" id="IPR006680">
    <property type="entry name" value="Amidohydro-rel"/>
</dbReference>
<evidence type="ECO:0000256" key="2">
    <source>
        <dbReference type="ARBA" id="ARBA00022723"/>
    </source>
</evidence>
<feature type="binding site" evidence="7">
    <location>
        <position position="145"/>
    </location>
    <ligand>
        <name>N-formimidoyl-L-glutamate</name>
        <dbReference type="ChEBI" id="CHEBI:58928"/>
    </ligand>
</feature>
<dbReference type="GO" id="GO:0019556">
    <property type="term" value="P:L-histidine catabolic process to glutamate and formamide"/>
    <property type="evidence" value="ECO:0007669"/>
    <property type="project" value="UniProtKB-UniRule"/>
</dbReference>
<dbReference type="FunFam" id="3.20.20.140:FF:000007">
    <property type="entry name" value="Imidazolonepropionase"/>
    <property type="match status" value="1"/>
</dbReference>
<dbReference type="Proteomes" id="UP000295719">
    <property type="component" value="Unassembled WGS sequence"/>
</dbReference>
<feature type="binding site" evidence="7">
    <location>
        <position position="322"/>
    </location>
    <ligand>
        <name>N-formimidoyl-L-glutamate</name>
        <dbReference type="ChEBI" id="CHEBI:58928"/>
    </ligand>
</feature>
<feature type="binding site" evidence="7">
    <location>
        <position position="73"/>
    </location>
    <ligand>
        <name>Zn(2+)</name>
        <dbReference type="ChEBI" id="CHEBI:29105"/>
    </ligand>
</feature>
<dbReference type="EC" id="3.5.2.7" evidence="1 7"/>
<dbReference type="InterPro" id="IPR011059">
    <property type="entry name" value="Metal-dep_hydrolase_composite"/>
</dbReference>
<comment type="cofactor">
    <cofactor evidence="7">
        <name>Zn(2+)</name>
        <dbReference type="ChEBI" id="CHEBI:29105"/>
    </cofactor>
    <cofactor evidence="7">
        <name>Fe(3+)</name>
        <dbReference type="ChEBI" id="CHEBI:29034"/>
    </cofactor>
    <text evidence="7">Binds 1 zinc or iron ion per subunit.</text>
</comment>
<dbReference type="CDD" id="cd01296">
    <property type="entry name" value="Imidazolone-5PH"/>
    <property type="match status" value="1"/>
</dbReference>
<feature type="binding site" evidence="7">
    <location>
        <position position="318"/>
    </location>
    <ligand>
        <name>Fe(3+)</name>
        <dbReference type="ChEBI" id="CHEBI:29034"/>
    </ligand>
</feature>
<dbReference type="SUPFAM" id="SSF51338">
    <property type="entry name" value="Composite domain of metallo-dependent hydrolases"/>
    <property type="match status" value="1"/>
</dbReference>
<feature type="binding site" evidence="7">
    <location>
        <position position="82"/>
    </location>
    <ligand>
        <name>4-imidazolone-5-propanoate</name>
        <dbReference type="ChEBI" id="CHEBI:77893"/>
    </ligand>
</feature>
<feature type="binding site" evidence="7">
    <location>
        <position position="320"/>
    </location>
    <ligand>
        <name>N-formimidoyl-L-glutamate</name>
        <dbReference type="ChEBI" id="CHEBI:58928"/>
    </ligand>
</feature>
<evidence type="ECO:0000256" key="3">
    <source>
        <dbReference type="ARBA" id="ARBA00022801"/>
    </source>
</evidence>
<feature type="binding site" evidence="7">
    <location>
        <position position="243"/>
    </location>
    <ligand>
        <name>Fe(3+)</name>
        <dbReference type="ChEBI" id="CHEBI:29034"/>
    </ligand>
</feature>
<comment type="catalytic activity">
    <reaction evidence="7">
        <text>4-imidazolone-5-propanoate + H2O = N-formimidoyl-L-glutamate</text>
        <dbReference type="Rhea" id="RHEA:23660"/>
        <dbReference type="ChEBI" id="CHEBI:15377"/>
        <dbReference type="ChEBI" id="CHEBI:58928"/>
        <dbReference type="ChEBI" id="CHEBI:77893"/>
        <dbReference type="EC" id="3.5.2.7"/>
    </reaction>
</comment>
<dbReference type="PANTHER" id="PTHR42752">
    <property type="entry name" value="IMIDAZOLONEPROPIONASE"/>
    <property type="match status" value="1"/>
</dbReference>
<dbReference type="RefSeq" id="WP_131865783.1">
    <property type="nucleotide sequence ID" value="NZ_SMCR01000006.1"/>
</dbReference>
<evidence type="ECO:0000256" key="1">
    <source>
        <dbReference type="ARBA" id="ARBA00012864"/>
    </source>
</evidence>
<dbReference type="UniPathway" id="UPA00379">
    <property type="reaction ID" value="UER00551"/>
</dbReference>
<evidence type="ECO:0000256" key="4">
    <source>
        <dbReference type="ARBA" id="ARBA00022808"/>
    </source>
</evidence>
<protein>
    <recommendedName>
        <fullName evidence="1 7">Imidazolonepropionase</fullName>
        <ecNumber evidence="1 7">3.5.2.7</ecNumber>
    </recommendedName>
    <alternativeName>
        <fullName evidence="7">Imidazolone-5-propionate hydrolase</fullName>
    </alternativeName>
</protein>
<dbReference type="Pfam" id="PF01979">
    <property type="entry name" value="Amidohydro_1"/>
    <property type="match status" value="1"/>
</dbReference>
<feature type="binding site" evidence="7">
    <location>
        <position position="75"/>
    </location>
    <ligand>
        <name>Zn(2+)</name>
        <dbReference type="ChEBI" id="CHEBI:29105"/>
    </ligand>
</feature>
<dbReference type="SUPFAM" id="SSF51556">
    <property type="entry name" value="Metallo-dependent hydrolases"/>
    <property type="match status" value="1"/>
</dbReference>
<feature type="domain" description="Amidohydrolase-related" evidence="8">
    <location>
        <begin position="64"/>
        <end position="392"/>
    </location>
</feature>
<feature type="binding site" evidence="7">
    <location>
        <position position="178"/>
    </location>
    <ligand>
        <name>4-imidazolone-5-propanoate</name>
        <dbReference type="ChEBI" id="CHEBI:77893"/>
    </ligand>
</feature>
<feature type="binding site" evidence="7">
    <location>
        <position position="246"/>
    </location>
    <ligand>
        <name>4-imidazolone-5-propanoate</name>
        <dbReference type="ChEBI" id="CHEBI:77893"/>
    </ligand>
</feature>
<evidence type="ECO:0000259" key="8">
    <source>
        <dbReference type="Pfam" id="PF01979"/>
    </source>
</evidence>
<evidence type="ECO:0000256" key="7">
    <source>
        <dbReference type="HAMAP-Rule" id="MF_00372"/>
    </source>
</evidence>
<organism evidence="9 10">
    <name type="scientific">Biostraticola tofi</name>
    <dbReference type="NCBI Taxonomy" id="466109"/>
    <lineage>
        <taxon>Bacteria</taxon>
        <taxon>Pseudomonadati</taxon>
        <taxon>Pseudomonadota</taxon>
        <taxon>Gammaproteobacteria</taxon>
        <taxon>Enterobacterales</taxon>
        <taxon>Bruguierivoracaceae</taxon>
        <taxon>Biostraticola</taxon>
    </lineage>
</organism>
<feature type="binding site" evidence="7">
    <location>
        <position position="73"/>
    </location>
    <ligand>
        <name>Fe(3+)</name>
        <dbReference type="ChEBI" id="CHEBI:29034"/>
    </ligand>
</feature>
<comment type="pathway">
    <text evidence="7">Amino-acid degradation; L-histidine degradation into L-glutamate; N-formimidoyl-L-glutamate from L-histidine: step 3/3.</text>
</comment>
<reference evidence="9 10" key="1">
    <citation type="submission" date="2019-03" db="EMBL/GenBank/DDBJ databases">
        <title>Genomic Encyclopedia of Type Strains, Phase IV (KMG-IV): sequencing the most valuable type-strain genomes for metagenomic binning, comparative biology and taxonomic classification.</title>
        <authorList>
            <person name="Goeker M."/>
        </authorList>
    </citation>
    <scope>NUCLEOTIDE SEQUENCE [LARGE SCALE GENOMIC DNA]</scope>
    <source>
        <strain evidence="9 10">DSM 19580</strain>
    </source>
</reference>
<feature type="binding site" evidence="7">
    <location>
        <position position="243"/>
    </location>
    <ligand>
        <name>Zn(2+)</name>
        <dbReference type="ChEBI" id="CHEBI:29105"/>
    </ligand>
</feature>
<comment type="caution">
    <text evidence="9">The sequence shown here is derived from an EMBL/GenBank/DDBJ whole genome shotgun (WGS) entry which is preliminary data.</text>
</comment>
<keyword evidence="2 7" id="KW-0479">Metal-binding</keyword>
<dbReference type="EMBL" id="SMCR01000006">
    <property type="protein sequence ID" value="TCV95090.1"/>
    <property type="molecule type" value="Genomic_DNA"/>
</dbReference>
<comment type="function">
    <text evidence="7">Catalyzes the hydrolytic cleavage of the carbon-nitrogen bond in imidazolone-5-propanoate to yield N-formimidoyl-L-glutamate. It is the third step in the universal histidine degradation pathway.</text>
</comment>
<keyword evidence="4 7" id="KW-0369">Histidine metabolism</keyword>
<dbReference type="GO" id="GO:0050480">
    <property type="term" value="F:imidazolonepropionase activity"/>
    <property type="evidence" value="ECO:0007669"/>
    <property type="project" value="UniProtKB-UniRule"/>
</dbReference>
<accession>A0A4R3YRM7</accession>
<dbReference type="GO" id="GO:0008270">
    <property type="term" value="F:zinc ion binding"/>
    <property type="evidence" value="ECO:0007669"/>
    <property type="project" value="UniProtKB-UniRule"/>
</dbReference>
<comment type="similarity">
    <text evidence="7">Belongs to the metallo-dependent hydrolases superfamily. HutI family.</text>
</comment>
<dbReference type="GO" id="GO:0019557">
    <property type="term" value="P:L-histidine catabolic process to glutamate and formate"/>
    <property type="evidence" value="ECO:0007669"/>
    <property type="project" value="UniProtKB-UniPathway"/>
</dbReference>
<feature type="binding site" evidence="7">
    <location>
        <position position="75"/>
    </location>
    <ligand>
        <name>Fe(3+)</name>
        <dbReference type="ChEBI" id="CHEBI:29034"/>
    </ligand>
</feature>
<dbReference type="InterPro" id="IPR032466">
    <property type="entry name" value="Metal_Hydrolase"/>
</dbReference>
<keyword evidence="3 7" id="KW-0378">Hydrolase</keyword>
<dbReference type="AlphaFoldDB" id="A0A4R3YRM7"/>
<dbReference type="GO" id="GO:0005737">
    <property type="term" value="C:cytoplasm"/>
    <property type="evidence" value="ECO:0007669"/>
    <property type="project" value="UniProtKB-SubCell"/>
</dbReference>
<proteinExistence type="inferred from homology"/>
<dbReference type="OrthoDB" id="9776455at2"/>
<dbReference type="PANTHER" id="PTHR42752:SF1">
    <property type="entry name" value="IMIDAZOLONEPROPIONASE-RELATED"/>
    <property type="match status" value="1"/>
</dbReference>
<evidence type="ECO:0000313" key="10">
    <source>
        <dbReference type="Proteomes" id="UP000295719"/>
    </source>
</evidence>
<dbReference type="HAMAP" id="MF_00372">
    <property type="entry name" value="HutI"/>
    <property type="match status" value="1"/>
</dbReference>
<dbReference type="Gene3D" id="2.30.40.10">
    <property type="entry name" value="Urease, subunit C, domain 1"/>
    <property type="match status" value="1"/>
</dbReference>
<evidence type="ECO:0000313" key="9">
    <source>
        <dbReference type="EMBL" id="TCV95090.1"/>
    </source>
</evidence>